<evidence type="ECO:0000256" key="1">
    <source>
        <dbReference type="ARBA" id="ARBA00022679"/>
    </source>
</evidence>
<gene>
    <name evidence="5" type="ORF">B0A49_07558</name>
</gene>
<keyword evidence="2" id="KW-0012">Acyltransferase</keyword>
<dbReference type="AlphaFoldDB" id="A0A4U0WIQ2"/>
<dbReference type="InterPro" id="IPR000182">
    <property type="entry name" value="GNAT_dom"/>
</dbReference>
<dbReference type="Proteomes" id="UP000308768">
    <property type="component" value="Unassembled WGS sequence"/>
</dbReference>
<organism evidence="5 6">
    <name type="scientific">Cryomyces minteri</name>
    <dbReference type="NCBI Taxonomy" id="331657"/>
    <lineage>
        <taxon>Eukaryota</taxon>
        <taxon>Fungi</taxon>
        <taxon>Dikarya</taxon>
        <taxon>Ascomycota</taxon>
        <taxon>Pezizomycotina</taxon>
        <taxon>Dothideomycetes</taxon>
        <taxon>Dothideomycetes incertae sedis</taxon>
        <taxon>Cryomyces</taxon>
    </lineage>
</organism>
<dbReference type="OrthoDB" id="7305308at2759"/>
<keyword evidence="6" id="KW-1185">Reference proteome</keyword>
<feature type="domain" description="N-acetyltransferase" evidence="4">
    <location>
        <begin position="100"/>
        <end position="200"/>
    </location>
</feature>
<dbReference type="InterPro" id="IPR051016">
    <property type="entry name" value="Diverse_Substrate_AcTransf"/>
</dbReference>
<comment type="caution">
    <text evidence="5">The sequence shown here is derived from an EMBL/GenBank/DDBJ whole genome shotgun (WGS) entry which is preliminary data.</text>
</comment>
<proteinExistence type="predicted"/>
<dbReference type="PANTHER" id="PTHR10545:SF29">
    <property type="entry name" value="GH14572P-RELATED"/>
    <property type="match status" value="1"/>
</dbReference>
<dbReference type="PROSITE" id="PS51186">
    <property type="entry name" value="GNAT"/>
    <property type="match status" value="1"/>
</dbReference>
<dbReference type="PANTHER" id="PTHR10545">
    <property type="entry name" value="DIAMINE N-ACETYLTRANSFERASE"/>
    <property type="match status" value="1"/>
</dbReference>
<dbReference type="CDD" id="cd04301">
    <property type="entry name" value="NAT_SF"/>
    <property type="match status" value="1"/>
</dbReference>
<dbReference type="STRING" id="331657.A0A4U0WIQ2"/>
<dbReference type="EMBL" id="NAJN01001484">
    <property type="protein sequence ID" value="TKA62892.1"/>
    <property type="molecule type" value="Genomic_DNA"/>
</dbReference>
<keyword evidence="1" id="KW-0808">Transferase</keyword>
<reference evidence="5 6" key="1">
    <citation type="submission" date="2017-03" db="EMBL/GenBank/DDBJ databases">
        <title>Genomes of endolithic fungi from Antarctica.</title>
        <authorList>
            <person name="Coleine C."/>
            <person name="Masonjones S."/>
            <person name="Stajich J.E."/>
        </authorList>
    </citation>
    <scope>NUCLEOTIDE SEQUENCE [LARGE SCALE GENOMIC DNA]</scope>
    <source>
        <strain evidence="5 6">CCFEE 5187</strain>
    </source>
</reference>
<sequence>MVTASERPTVRLATREELAAYENASGSVKATEATLALTLSLAPSPHRHHHASHSHSSKKHAHNDKPPPDEPLSSSGSAHAPHTQTSGYAKTLLLRTPENEGAEVAGMALYFHNYSTWRAQPGIYLEDLFVLPQYRKRGYGTLLIRELAKEVVRIDGGRLEWSCLKWNEPSLRFYEKLGATQMEEWVGLRVDGDALKRLAKGEVDVEEAAEGAKKVEKSGKD</sequence>
<dbReference type="GO" id="GO:0008080">
    <property type="term" value="F:N-acetyltransferase activity"/>
    <property type="evidence" value="ECO:0007669"/>
    <property type="project" value="TreeGrafter"/>
</dbReference>
<accession>A0A4U0WIQ2</accession>
<dbReference type="SUPFAM" id="SSF55729">
    <property type="entry name" value="Acyl-CoA N-acyltransferases (Nat)"/>
    <property type="match status" value="1"/>
</dbReference>
<feature type="compositionally biased region" description="Basic residues" evidence="3">
    <location>
        <begin position="45"/>
        <end position="62"/>
    </location>
</feature>
<evidence type="ECO:0000313" key="6">
    <source>
        <dbReference type="Proteomes" id="UP000308768"/>
    </source>
</evidence>
<evidence type="ECO:0000256" key="2">
    <source>
        <dbReference type="ARBA" id="ARBA00023315"/>
    </source>
</evidence>
<evidence type="ECO:0000259" key="4">
    <source>
        <dbReference type="PROSITE" id="PS51186"/>
    </source>
</evidence>
<dbReference type="Pfam" id="PF00583">
    <property type="entry name" value="Acetyltransf_1"/>
    <property type="match status" value="1"/>
</dbReference>
<feature type="region of interest" description="Disordered" evidence="3">
    <location>
        <begin position="43"/>
        <end position="83"/>
    </location>
</feature>
<evidence type="ECO:0000256" key="3">
    <source>
        <dbReference type="SAM" id="MobiDB-lite"/>
    </source>
</evidence>
<dbReference type="InterPro" id="IPR016181">
    <property type="entry name" value="Acyl_CoA_acyltransferase"/>
</dbReference>
<evidence type="ECO:0000313" key="5">
    <source>
        <dbReference type="EMBL" id="TKA62892.1"/>
    </source>
</evidence>
<name>A0A4U0WIQ2_9PEZI</name>
<feature type="compositionally biased region" description="Polar residues" evidence="3">
    <location>
        <begin position="72"/>
        <end position="83"/>
    </location>
</feature>
<dbReference type="Gene3D" id="3.40.630.30">
    <property type="match status" value="1"/>
</dbReference>
<protein>
    <recommendedName>
        <fullName evidence="4">N-acetyltransferase domain-containing protein</fullName>
    </recommendedName>
</protein>